<evidence type="ECO:0000256" key="6">
    <source>
        <dbReference type="ARBA" id="ARBA00023136"/>
    </source>
</evidence>
<evidence type="ECO:0000256" key="3">
    <source>
        <dbReference type="ARBA" id="ARBA00022475"/>
    </source>
</evidence>
<dbReference type="EMBL" id="AYZR01000008">
    <property type="protein sequence ID" value="KRM93720.1"/>
    <property type="molecule type" value="Genomic_DNA"/>
</dbReference>
<dbReference type="Pfam" id="PF00482">
    <property type="entry name" value="T2SSF"/>
    <property type="match status" value="2"/>
</dbReference>
<keyword evidence="6 7" id="KW-0472">Membrane</keyword>
<feature type="domain" description="Type II secretion system protein GspF" evidence="8">
    <location>
        <begin position="206"/>
        <end position="327"/>
    </location>
</feature>
<dbReference type="InterPro" id="IPR018076">
    <property type="entry name" value="T2SS_GspF_dom"/>
</dbReference>
<organism evidence="9 10">
    <name type="scientific">Lentilactobacillus senioris DSM 24302 = JCM 17472</name>
    <dbReference type="NCBI Taxonomy" id="1423802"/>
    <lineage>
        <taxon>Bacteria</taxon>
        <taxon>Bacillati</taxon>
        <taxon>Bacillota</taxon>
        <taxon>Bacilli</taxon>
        <taxon>Lactobacillales</taxon>
        <taxon>Lactobacillaceae</taxon>
        <taxon>Lentilactobacillus</taxon>
    </lineage>
</organism>
<comment type="similarity">
    <text evidence="2">Belongs to the GSP F family.</text>
</comment>
<dbReference type="PRINTS" id="PR00812">
    <property type="entry name" value="BCTERIALGSPF"/>
</dbReference>
<dbReference type="PANTHER" id="PTHR30012">
    <property type="entry name" value="GENERAL SECRETION PATHWAY PROTEIN"/>
    <property type="match status" value="1"/>
</dbReference>
<proteinExistence type="inferred from homology"/>
<evidence type="ECO:0000256" key="2">
    <source>
        <dbReference type="ARBA" id="ARBA00005745"/>
    </source>
</evidence>
<keyword evidence="5 7" id="KW-1133">Transmembrane helix</keyword>
<evidence type="ECO:0000256" key="5">
    <source>
        <dbReference type="ARBA" id="ARBA00022989"/>
    </source>
</evidence>
<evidence type="ECO:0000256" key="7">
    <source>
        <dbReference type="SAM" id="Phobius"/>
    </source>
</evidence>
<evidence type="ECO:0000313" key="9">
    <source>
        <dbReference type="EMBL" id="KRM93720.1"/>
    </source>
</evidence>
<feature type="domain" description="Type II secretion system protein GspF" evidence="8">
    <location>
        <begin position="23"/>
        <end position="139"/>
    </location>
</feature>
<feature type="transmembrane region" description="Helical" evidence="7">
    <location>
        <begin position="309"/>
        <end position="329"/>
    </location>
</feature>
<evidence type="ECO:0000259" key="8">
    <source>
        <dbReference type="Pfam" id="PF00482"/>
    </source>
</evidence>
<dbReference type="GO" id="GO:0005886">
    <property type="term" value="C:plasma membrane"/>
    <property type="evidence" value="ECO:0007669"/>
    <property type="project" value="UniProtKB-SubCell"/>
</dbReference>
<accession>A0A0R2CQ08</accession>
<reference evidence="9 10" key="1">
    <citation type="journal article" date="2015" name="Genome Announc.">
        <title>Expanding the biotechnology potential of lactobacilli through comparative genomics of 213 strains and associated genera.</title>
        <authorList>
            <person name="Sun Z."/>
            <person name="Harris H.M."/>
            <person name="McCann A."/>
            <person name="Guo C."/>
            <person name="Argimon S."/>
            <person name="Zhang W."/>
            <person name="Yang X."/>
            <person name="Jeffery I.B."/>
            <person name="Cooney J.C."/>
            <person name="Kagawa T.F."/>
            <person name="Liu W."/>
            <person name="Song Y."/>
            <person name="Salvetti E."/>
            <person name="Wrobel A."/>
            <person name="Rasinkangas P."/>
            <person name="Parkhill J."/>
            <person name="Rea M.C."/>
            <person name="O'Sullivan O."/>
            <person name="Ritari J."/>
            <person name="Douillard F.P."/>
            <person name="Paul Ross R."/>
            <person name="Yang R."/>
            <person name="Briner A.E."/>
            <person name="Felis G.E."/>
            <person name="de Vos W.M."/>
            <person name="Barrangou R."/>
            <person name="Klaenhammer T.R."/>
            <person name="Caufield P.W."/>
            <person name="Cui Y."/>
            <person name="Zhang H."/>
            <person name="O'Toole P.W."/>
        </authorList>
    </citation>
    <scope>NUCLEOTIDE SEQUENCE [LARGE SCALE GENOMIC DNA]</scope>
    <source>
        <strain evidence="9 10">DSM 24302</strain>
    </source>
</reference>
<protein>
    <submittedName>
        <fullName evidence="9">Bacterial type II secretion system protein F domain protein</fullName>
    </submittedName>
</protein>
<keyword evidence="4 7" id="KW-0812">Transmembrane</keyword>
<dbReference type="Gene3D" id="1.20.81.30">
    <property type="entry name" value="Type II secretion system (T2SS), domain F"/>
    <property type="match status" value="2"/>
</dbReference>
<dbReference type="PANTHER" id="PTHR30012:SF0">
    <property type="entry name" value="TYPE II SECRETION SYSTEM PROTEIN F-RELATED"/>
    <property type="match status" value="1"/>
</dbReference>
<comment type="caution">
    <text evidence="9">The sequence shown here is derived from an EMBL/GenBank/DDBJ whole genome shotgun (WGS) entry which is preliminary data.</text>
</comment>
<dbReference type="InterPro" id="IPR042094">
    <property type="entry name" value="T2SS_GspF_sf"/>
</dbReference>
<dbReference type="RefSeq" id="WP_056978246.1">
    <property type="nucleotide sequence ID" value="NZ_AYZR01000008.1"/>
</dbReference>
<dbReference type="InterPro" id="IPR003004">
    <property type="entry name" value="GspF/PilC"/>
</dbReference>
<name>A0A0R2CQ08_9LACO</name>
<gene>
    <name evidence="9" type="ORF">FC56_GL000437</name>
</gene>
<evidence type="ECO:0000256" key="1">
    <source>
        <dbReference type="ARBA" id="ARBA00004651"/>
    </source>
</evidence>
<keyword evidence="10" id="KW-1185">Reference proteome</keyword>
<dbReference type="AlphaFoldDB" id="A0A0R2CQ08"/>
<feature type="transmembrane region" description="Helical" evidence="7">
    <location>
        <begin position="157"/>
        <end position="175"/>
    </location>
</feature>
<evidence type="ECO:0000256" key="4">
    <source>
        <dbReference type="ARBA" id="ARBA00022692"/>
    </source>
</evidence>
<feature type="transmembrane region" description="Helical" evidence="7">
    <location>
        <begin position="115"/>
        <end position="137"/>
    </location>
</feature>
<dbReference type="PATRIC" id="fig|1423802.4.peg.448"/>
<dbReference type="Proteomes" id="UP000051256">
    <property type="component" value="Unassembled WGS sequence"/>
</dbReference>
<comment type="subcellular location">
    <subcellularLocation>
        <location evidence="1">Cell membrane</location>
        <topology evidence="1">Multi-pass membrane protein</topology>
    </subcellularLocation>
</comment>
<dbReference type="STRING" id="1423802.FC56_GL000437"/>
<sequence>MNKILKSIGGDKLSKELQSQLFNKLADLLTIGFSLNQGLKFIGQTYPGLTKTTQQIILGLKRGESFSQACTELVTSEVVDQLKIAEQHGQLHTTLEQLARFNFQRSEQRKKIRALLVYPLMLIVILAVLLALIHNILLPQLADLNGMSVRPNNQARPLALIGIALGFIIFIGLILKKMPTVKRYSILIRIPLIGKLVKQYVNYYLATNLAVLLENGLTSKDILTVISQFNPNSLIYELGSEVAYHLQNGDSYRVSLFRHSLIDSELISLLDSGETITEMAKLMTAYSQLVFNNLIRDSNKLISLIQPTVFIVIGLVVTIAYLQILMPIYQSIRGLY</sequence>
<evidence type="ECO:0000313" key="10">
    <source>
        <dbReference type="Proteomes" id="UP000051256"/>
    </source>
</evidence>
<keyword evidence="3" id="KW-1003">Cell membrane</keyword>